<feature type="region of interest" description="Disordered" evidence="2">
    <location>
        <begin position="204"/>
        <end position="224"/>
    </location>
</feature>
<dbReference type="SUPFAM" id="SSF48452">
    <property type="entry name" value="TPR-like"/>
    <property type="match status" value="1"/>
</dbReference>
<feature type="repeat" description="TPR" evidence="1">
    <location>
        <begin position="158"/>
        <end position="191"/>
    </location>
</feature>
<dbReference type="AlphaFoldDB" id="A0A6J4S0T4"/>
<accession>A0A6J4S0T4</accession>
<dbReference type="InterPro" id="IPR019734">
    <property type="entry name" value="TPR_rpt"/>
</dbReference>
<proteinExistence type="predicted"/>
<evidence type="ECO:0000256" key="2">
    <source>
        <dbReference type="SAM" id="MobiDB-lite"/>
    </source>
</evidence>
<sequence length="224" mass="24495">MMMNRDKLGLWARIGAILLAVLFVLSFVLFGIGSNVSYNPLDLFRSPQDQQATQTTGSEEQIERSRAELEENPEDPRIIRRLAGLYLQNGQTSEAIKVLEDGRKAVPEDPAIPLVLAGAYDQRAQALTDEKERQAAYAKAGDAYVAATENEESERRDAQAFLGAGLAYEQAGDKAKAIQYWNEYLEIEPEGEQADAVKERISTLLKGEDTTGGAGAGAENTEGR</sequence>
<dbReference type="InterPro" id="IPR011990">
    <property type="entry name" value="TPR-like_helical_dom_sf"/>
</dbReference>
<reference evidence="3" key="1">
    <citation type="submission" date="2020-02" db="EMBL/GenBank/DDBJ databases">
        <authorList>
            <person name="Meier V. D."/>
        </authorList>
    </citation>
    <scope>NUCLEOTIDE SEQUENCE</scope>
    <source>
        <strain evidence="3">AVDCRST_MAG25</strain>
    </source>
</reference>
<feature type="compositionally biased region" description="Polar residues" evidence="2">
    <location>
        <begin position="48"/>
        <end position="59"/>
    </location>
</feature>
<dbReference type="PROSITE" id="PS50005">
    <property type="entry name" value="TPR"/>
    <property type="match status" value="1"/>
</dbReference>
<protein>
    <submittedName>
        <fullName evidence="3">Uncharacterized protein</fullName>
    </submittedName>
</protein>
<feature type="region of interest" description="Disordered" evidence="2">
    <location>
        <begin position="48"/>
        <end position="73"/>
    </location>
</feature>
<organism evidence="3">
    <name type="scientific">uncultured Rubrobacteraceae bacterium</name>
    <dbReference type="NCBI Taxonomy" id="349277"/>
    <lineage>
        <taxon>Bacteria</taxon>
        <taxon>Bacillati</taxon>
        <taxon>Actinomycetota</taxon>
        <taxon>Rubrobacteria</taxon>
        <taxon>Rubrobacterales</taxon>
        <taxon>Rubrobacteraceae</taxon>
        <taxon>environmental samples</taxon>
    </lineage>
</organism>
<dbReference type="SMART" id="SM00028">
    <property type="entry name" value="TPR"/>
    <property type="match status" value="2"/>
</dbReference>
<name>A0A6J4S0T4_9ACTN</name>
<evidence type="ECO:0000256" key="1">
    <source>
        <dbReference type="PROSITE-ProRule" id="PRU00339"/>
    </source>
</evidence>
<dbReference type="Pfam" id="PF13174">
    <property type="entry name" value="TPR_6"/>
    <property type="match status" value="1"/>
</dbReference>
<gene>
    <name evidence="3" type="ORF">AVDCRST_MAG25-3091</name>
</gene>
<dbReference type="EMBL" id="CADCVI010000207">
    <property type="protein sequence ID" value="CAA9486036.1"/>
    <property type="molecule type" value="Genomic_DNA"/>
</dbReference>
<feature type="compositionally biased region" description="Basic and acidic residues" evidence="2">
    <location>
        <begin position="61"/>
        <end position="73"/>
    </location>
</feature>
<dbReference type="Gene3D" id="1.25.40.10">
    <property type="entry name" value="Tetratricopeptide repeat domain"/>
    <property type="match status" value="1"/>
</dbReference>
<keyword evidence="1" id="KW-0802">TPR repeat</keyword>
<evidence type="ECO:0000313" key="3">
    <source>
        <dbReference type="EMBL" id="CAA9486036.1"/>
    </source>
</evidence>
<dbReference type="Pfam" id="PF14559">
    <property type="entry name" value="TPR_19"/>
    <property type="match status" value="1"/>
</dbReference>